<evidence type="ECO:0000256" key="4">
    <source>
        <dbReference type="ARBA" id="ARBA00013081"/>
    </source>
</evidence>
<dbReference type="InterPro" id="IPR000222">
    <property type="entry name" value="PP2C_BS"/>
</dbReference>
<dbReference type="FunFam" id="3.60.40.10:FF:000007">
    <property type="entry name" value="Phosphatase 2C and cyclic nucleotide-binding/kinase domain-containing protein"/>
    <property type="match status" value="1"/>
</dbReference>
<gene>
    <name evidence="14" type="ORF">MUK42_17630</name>
</gene>
<comment type="similarity">
    <text evidence="3 12">Belongs to the PP2C family.</text>
</comment>
<proteinExistence type="inferred from homology"/>
<evidence type="ECO:0000256" key="8">
    <source>
        <dbReference type="ARBA" id="ARBA00022912"/>
    </source>
</evidence>
<evidence type="ECO:0000256" key="1">
    <source>
        <dbReference type="ARBA" id="ARBA00001936"/>
    </source>
</evidence>
<dbReference type="InterPro" id="IPR001932">
    <property type="entry name" value="PPM-type_phosphatase-like_dom"/>
</dbReference>
<evidence type="ECO:0000256" key="9">
    <source>
        <dbReference type="ARBA" id="ARBA00023211"/>
    </source>
</evidence>
<organism evidence="14 15">
    <name type="scientific">Musa troglodytarum</name>
    <name type="common">fe'i banana</name>
    <dbReference type="NCBI Taxonomy" id="320322"/>
    <lineage>
        <taxon>Eukaryota</taxon>
        <taxon>Viridiplantae</taxon>
        <taxon>Streptophyta</taxon>
        <taxon>Embryophyta</taxon>
        <taxon>Tracheophyta</taxon>
        <taxon>Spermatophyta</taxon>
        <taxon>Magnoliopsida</taxon>
        <taxon>Liliopsida</taxon>
        <taxon>Zingiberales</taxon>
        <taxon>Musaceae</taxon>
        <taxon>Musa</taxon>
    </lineage>
</organism>
<keyword evidence="8 12" id="KW-0904">Protein phosphatase</keyword>
<dbReference type="PANTHER" id="PTHR47992">
    <property type="entry name" value="PROTEIN PHOSPHATASE"/>
    <property type="match status" value="1"/>
</dbReference>
<dbReference type="Gene3D" id="3.60.40.10">
    <property type="entry name" value="PPM-type phosphatase domain"/>
    <property type="match status" value="1"/>
</dbReference>
<dbReference type="OrthoDB" id="10264738at2759"/>
<dbReference type="PROSITE" id="PS01032">
    <property type="entry name" value="PPM_1"/>
    <property type="match status" value="1"/>
</dbReference>
<dbReference type="GO" id="GO:0046872">
    <property type="term" value="F:metal ion binding"/>
    <property type="evidence" value="ECO:0007669"/>
    <property type="project" value="UniProtKB-KW"/>
</dbReference>
<dbReference type="SUPFAM" id="SSF81606">
    <property type="entry name" value="PP2C-like"/>
    <property type="match status" value="1"/>
</dbReference>
<name>A0A9E7HSY9_9LILI</name>
<dbReference type="SMART" id="SM00332">
    <property type="entry name" value="PP2Cc"/>
    <property type="match status" value="1"/>
</dbReference>
<keyword evidence="9" id="KW-0464">Manganese</keyword>
<evidence type="ECO:0000259" key="13">
    <source>
        <dbReference type="PROSITE" id="PS51746"/>
    </source>
</evidence>
<evidence type="ECO:0000256" key="6">
    <source>
        <dbReference type="ARBA" id="ARBA00022801"/>
    </source>
</evidence>
<dbReference type="InterPro" id="IPR036457">
    <property type="entry name" value="PPM-type-like_dom_sf"/>
</dbReference>
<reference evidence="14" key="1">
    <citation type="submission" date="2022-05" db="EMBL/GenBank/DDBJ databases">
        <title>The Musa troglodytarum L. genome provides insights into the mechanism of non-climacteric behaviour and enrichment of carotenoids.</title>
        <authorList>
            <person name="Wang J."/>
        </authorList>
    </citation>
    <scope>NUCLEOTIDE SEQUENCE</scope>
    <source>
        <tissue evidence="14">Leaf</tissue>
    </source>
</reference>
<accession>A0A9E7HSY9</accession>
<keyword evidence="15" id="KW-1185">Reference proteome</keyword>
<dbReference type="CDD" id="cd00143">
    <property type="entry name" value="PP2Cc"/>
    <property type="match status" value="1"/>
</dbReference>
<evidence type="ECO:0000256" key="5">
    <source>
        <dbReference type="ARBA" id="ARBA00022723"/>
    </source>
</evidence>
<comment type="cofactor">
    <cofactor evidence="1">
        <name>Mn(2+)</name>
        <dbReference type="ChEBI" id="CHEBI:29035"/>
    </cofactor>
</comment>
<sequence length="376" mass="40812">MGCVHSKWFGHDKKGCCSCGCKCNRCLHCYHCRASANSADDDAEPSRVDEDDRLQQHSRLIHHVLSAASLGSADVPSAGLCLQYSSLTQRGYYPGWPDHANQDSFCVKAQFQGNPGLHFFGVFDGHGNFGAECAAFVRDKLTAVLSADPRLWENPTEACDSAFAATNSALHDSEIDDSMSGTTAITVLVRGDTLFVANVGDSRAVAGVRDRDRVAAEDLSSDHTALRKDECERVRLCGARVLTVTQLKSEGDEGSDVGGDPPRLWVQNGMYPGSSFTRSVGDSVAESIGVVAIPEIKVVKITDNHSFFVIASDGIFQFLSSQAVVDMVSSFVDPRDACSKIVAESYKLWLEREGRTDDMTIIIVRIKDLSEVHPIV</sequence>
<keyword evidence="6 12" id="KW-0378">Hydrolase</keyword>
<evidence type="ECO:0000256" key="11">
    <source>
        <dbReference type="ARBA" id="ARBA00048336"/>
    </source>
</evidence>
<evidence type="ECO:0000313" key="14">
    <source>
        <dbReference type="EMBL" id="URE35043.1"/>
    </source>
</evidence>
<evidence type="ECO:0000256" key="2">
    <source>
        <dbReference type="ARBA" id="ARBA00001946"/>
    </source>
</evidence>
<evidence type="ECO:0000256" key="12">
    <source>
        <dbReference type="RuleBase" id="RU003465"/>
    </source>
</evidence>
<dbReference type="Proteomes" id="UP001055439">
    <property type="component" value="Chromosome 8"/>
</dbReference>
<evidence type="ECO:0000256" key="10">
    <source>
        <dbReference type="ARBA" id="ARBA00047761"/>
    </source>
</evidence>
<dbReference type="EMBL" id="CP097510">
    <property type="protein sequence ID" value="URE35043.1"/>
    <property type="molecule type" value="Genomic_DNA"/>
</dbReference>
<evidence type="ECO:0000313" key="15">
    <source>
        <dbReference type="Proteomes" id="UP001055439"/>
    </source>
</evidence>
<comment type="catalytic activity">
    <reaction evidence="11">
        <text>O-phospho-L-threonyl-[protein] + H2O = L-threonyl-[protein] + phosphate</text>
        <dbReference type="Rhea" id="RHEA:47004"/>
        <dbReference type="Rhea" id="RHEA-COMP:11060"/>
        <dbReference type="Rhea" id="RHEA-COMP:11605"/>
        <dbReference type="ChEBI" id="CHEBI:15377"/>
        <dbReference type="ChEBI" id="CHEBI:30013"/>
        <dbReference type="ChEBI" id="CHEBI:43474"/>
        <dbReference type="ChEBI" id="CHEBI:61977"/>
        <dbReference type="EC" id="3.1.3.16"/>
    </reaction>
</comment>
<dbReference type="GO" id="GO:0004722">
    <property type="term" value="F:protein serine/threonine phosphatase activity"/>
    <property type="evidence" value="ECO:0007669"/>
    <property type="project" value="UniProtKB-EC"/>
</dbReference>
<comment type="catalytic activity">
    <reaction evidence="10">
        <text>O-phospho-L-seryl-[protein] + H2O = L-seryl-[protein] + phosphate</text>
        <dbReference type="Rhea" id="RHEA:20629"/>
        <dbReference type="Rhea" id="RHEA-COMP:9863"/>
        <dbReference type="Rhea" id="RHEA-COMP:11604"/>
        <dbReference type="ChEBI" id="CHEBI:15377"/>
        <dbReference type="ChEBI" id="CHEBI:29999"/>
        <dbReference type="ChEBI" id="CHEBI:43474"/>
        <dbReference type="ChEBI" id="CHEBI:83421"/>
        <dbReference type="EC" id="3.1.3.16"/>
    </reaction>
</comment>
<keyword evidence="5" id="KW-0479">Metal-binding</keyword>
<dbReference type="SMART" id="SM00331">
    <property type="entry name" value="PP2C_SIG"/>
    <property type="match status" value="1"/>
</dbReference>
<dbReference type="PROSITE" id="PS51746">
    <property type="entry name" value="PPM_2"/>
    <property type="match status" value="1"/>
</dbReference>
<evidence type="ECO:0000256" key="7">
    <source>
        <dbReference type="ARBA" id="ARBA00022842"/>
    </source>
</evidence>
<evidence type="ECO:0000256" key="3">
    <source>
        <dbReference type="ARBA" id="ARBA00006702"/>
    </source>
</evidence>
<dbReference type="Pfam" id="PF00481">
    <property type="entry name" value="PP2C"/>
    <property type="match status" value="1"/>
</dbReference>
<protein>
    <recommendedName>
        <fullName evidence="4">protein-serine/threonine phosphatase</fullName>
        <ecNumber evidence="4">3.1.3.16</ecNumber>
    </recommendedName>
</protein>
<feature type="domain" description="PPM-type phosphatase" evidence="13">
    <location>
        <begin position="83"/>
        <end position="366"/>
    </location>
</feature>
<keyword evidence="7" id="KW-0460">Magnesium</keyword>
<dbReference type="EC" id="3.1.3.16" evidence="4"/>
<comment type="cofactor">
    <cofactor evidence="2">
        <name>Mg(2+)</name>
        <dbReference type="ChEBI" id="CHEBI:18420"/>
    </cofactor>
</comment>
<dbReference type="AlphaFoldDB" id="A0A9E7HSY9"/>
<dbReference type="InterPro" id="IPR015655">
    <property type="entry name" value="PP2C"/>
</dbReference>